<dbReference type="AlphaFoldDB" id="A0A914WD17"/>
<keyword evidence="4 6" id="KW-0472">Membrane</keyword>
<feature type="transmembrane region" description="Helical" evidence="6">
    <location>
        <begin position="118"/>
        <end position="140"/>
    </location>
</feature>
<sequence>MVPNERKNMPSRSKDHRSCCNCCHIKHGTALMGLLEMAIVCVLIFFTVDRLIKRHETQGQCFSSFFANCRFNVSISKLDITLTGDYISAALMCLIVLAIMLLFYGIYSTNAKLLLPHIILQGLCLIFSLLYFFAYAWAYFYDDLYVHQRPFQWKSFFERMWLASILLVLSCFQFYLFFIVLHCAIYLQAVRAARIRKQQQWSESSAKSARKFSSNAAASPHSARNSTASAISLPAPASASPTPKRSSLETTRSVSPLIGQGAGATRVNPISPLAANSAQGGAVEAPSKASPHHHSHHAHRQPHASIVKRISDESMASSLTLTPPPIPRIRILTADGSMPAPVKKVSISAVPSIRSYDPDR</sequence>
<protein>
    <submittedName>
        <fullName evidence="8">Uncharacterized protein</fullName>
    </submittedName>
</protein>
<feature type="transmembrane region" description="Helical" evidence="6">
    <location>
        <begin position="86"/>
        <end position="106"/>
    </location>
</feature>
<feature type="region of interest" description="Disordered" evidence="5">
    <location>
        <begin position="272"/>
        <end position="304"/>
    </location>
</feature>
<evidence type="ECO:0000256" key="1">
    <source>
        <dbReference type="ARBA" id="ARBA00004127"/>
    </source>
</evidence>
<reference evidence="8" key="1">
    <citation type="submission" date="2022-11" db="UniProtKB">
        <authorList>
            <consortium name="WormBaseParasite"/>
        </authorList>
    </citation>
    <scope>IDENTIFICATION</scope>
</reference>
<evidence type="ECO:0000256" key="4">
    <source>
        <dbReference type="ARBA" id="ARBA00023136"/>
    </source>
</evidence>
<feature type="transmembrane region" description="Helical" evidence="6">
    <location>
        <begin position="160"/>
        <end position="187"/>
    </location>
</feature>
<feature type="transmembrane region" description="Helical" evidence="6">
    <location>
        <begin position="30"/>
        <end position="48"/>
    </location>
</feature>
<dbReference type="GO" id="GO:0012505">
    <property type="term" value="C:endomembrane system"/>
    <property type="evidence" value="ECO:0007669"/>
    <property type="project" value="UniProtKB-SubCell"/>
</dbReference>
<comment type="subcellular location">
    <subcellularLocation>
        <location evidence="1">Endomembrane system</location>
        <topology evidence="1">Multi-pass membrane protein</topology>
    </subcellularLocation>
</comment>
<feature type="compositionally biased region" description="Polar residues" evidence="5">
    <location>
        <begin position="215"/>
        <end position="225"/>
    </location>
</feature>
<organism evidence="7 8">
    <name type="scientific">Plectus sambesii</name>
    <dbReference type="NCBI Taxonomy" id="2011161"/>
    <lineage>
        <taxon>Eukaryota</taxon>
        <taxon>Metazoa</taxon>
        <taxon>Ecdysozoa</taxon>
        <taxon>Nematoda</taxon>
        <taxon>Chromadorea</taxon>
        <taxon>Plectida</taxon>
        <taxon>Plectina</taxon>
        <taxon>Plectoidea</taxon>
        <taxon>Plectidae</taxon>
        <taxon>Plectus</taxon>
    </lineage>
</organism>
<feature type="region of interest" description="Disordered" evidence="5">
    <location>
        <begin position="335"/>
        <end position="360"/>
    </location>
</feature>
<evidence type="ECO:0000256" key="5">
    <source>
        <dbReference type="SAM" id="MobiDB-lite"/>
    </source>
</evidence>
<dbReference type="Proteomes" id="UP000887566">
    <property type="component" value="Unplaced"/>
</dbReference>
<feature type="compositionally biased region" description="Low complexity" evidence="5">
    <location>
        <begin position="226"/>
        <end position="245"/>
    </location>
</feature>
<accession>A0A914WD17</accession>
<evidence type="ECO:0000256" key="3">
    <source>
        <dbReference type="ARBA" id="ARBA00022989"/>
    </source>
</evidence>
<dbReference type="WBParaSite" id="PSAMB.scaffold357size68506.g5167.t1">
    <property type="protein sequence ID" value="PSAMB.scaffold357size68506.g5167.t1"/>
    <property type="gene ID" value="PSAMB.scaffold357size68506.g5167"/>
</dbReference>
<name>A0A914WD17_9BILA</name>
<proteinExistence type="predicted"/>
<evidence type="ECO:0000313" key="7">
    <source>
        <dbReference type="Proteomes" id="UP000887566"/>
    </source>
</evidence>
<dbReference type="PANTHER" id="PTHR12479:SF10">
    <property type="entry name" value="LYSOSOMAL-ASSOCIATED TRANSMEMBRANE PROTEIN"/>
    <property type="match status" value="1"/>
</dbReference>
<evidence type="ECO:0000256" key="6">
    <source>
        <dbReference type="SAM" id="Phobius"/>
    </source>
</evidence>
<keyword evidence="7" id="KW-1185">Reference proteome</keyword>
<keyword evidence="3 6" id="KW-1133">Transmembrane helix</keyword>
<evidence type="ECO:0000256" key="2">
    <source>
        <dbReference type="ARBA" id="ARBA00022692"/>
    </source>
</evidence>
<feature type="compositionally biased region" description="Basic residues" evidence="5">
    <location>
        <begin position="290"/>
        <end position="302"/>
    </location>
</feature>
<dbReference type="PANTHER" id="PTHR12479">
    <property type="entry name" value="LYSOSOMAL-ASSOCIATED TRANSMEMBRANE PROTEIN"/>
    <property type="match status" value="1"/>
</dbReference>
<dbReference type="GO" id="GO:0005765">
    <property type="term" value="C:lysosomal membrane"/>
    <property type="evidence" value="ECO:0007669"/>
    <property type="project" value="TreeGrafter"/>
</dbReference>
<evidence type="ECO:0000313" key="8">
    <source>
        <dbReference type="WBParaSite" id="PSAMB.scaffold357size68506.g5167.t1"/>
    </source>
</evidence>
<feature type="region of interest" description="Disordered" evidence="5">
    <location>
        <begin position="215"/>
        <end position="254"/>
    </location>
</feature>
<keyword evidence="2 6" id="KW-0812">Transmembrane</keyword>
<dbReference type="InterPro" id="IPR051115">
    <property type="entry name" value="LAPTM_transporter"/>
</dbReference>